<sequence length="149" mass="17050">MRFYNGDVITTEEKQQKFKNSWTRILVVPLNAQFYRINTFTVHTSKIFLESSLLQSAEFYTVSAKQMRQYHLPYLNLLSFSSASNCALIFLLKIMIIHVPPCIYNSRKMPAAKKKAAVCFIFVLNLVFSPEASLCLSPVIMISRVSVPC</sequence>
<keyword evidence="1" id="KW-0812">Transmembrane</keyword>
<evidence type="ECO:0000313" key="2">
    <source>
        <dbReference type="EnsemblPlants" id="TuG1812G0300002332.01.T01"/>
    </source>
</evidence>
<reference evidence="2" key="3">
    <citation type="submission" date="2022-06" db="UniProtKB">
        <authorList>
            <consortium name="EnsemblPlants"/>
        </authorList>
    </citation>
    <scope>IDENTIFICATION</scope>
</reference>
<proteinExistence type="predicted"/>
<dbReference type="Gramene" id="TuG1812G0300002332.01.T01">
    <property type="protein sequence ID" value="TuG1812G0300002332.01.T01"/>
    <property type="gene ID" value="TuG1812G0300002332.01"/>
</dbReference>
<keyword evidence="3" id="KW-1185">Reference proteome</keyword>
<evidence type="ECO:0000313" key="3">
    <source>
        <dbReference type="Proteomes" id="UP000015106"/>
    </source>
</evidence>
<keyword evidence="1" id="KW-0472">Membrane</keyword>
<keyword evidence="1" id="KW-1133">Transmembrane helix</keyword>
<dbReference type="AlphaFoldDB" id="A0A8R7PSD4"/>
<feature type="transmembrane region" description="Helical" evidence="1">
    <location>
        <begin position="117"/>
        <end position="142"/>
    </location>
</feature>
<accession>A0A8R7PSD4</accession>
<reference evidence="3" key="1">
    <citation type="journal article" date="2013" name="Nature">
        <title>Draft genome of the wheat A-genome progenitor Triticum urartu.</title>
        <authorList>
            <person name="Ling H.Q."/>
            <person name="Zhao S."/>
            <person name="Liu D."/>
            <person name="Wang J."/>
            <person name="Sun H."/>
            <person name="Zhang C."/>
            <person name="Fan H."/>
            <person name="Li D."/>
            <person name="Dong L."/>
            <person name="Tao Y."/>
            <person name="Gao C."/>
            <person name="Wu H."/>
            <person name="Li Y."/>
            <person name="Cui Y."/>
            <person name="Guo X."/>
            <person name="Zheng S."/>
            <person name="Wang B."/>
            <person name="Yu K."/>
            <person name="Liang Q."/>
            <person name="Yang W."/>
            <person name="Lou X."/>
            <person name="Chen J."/>
            <person name="Feng M."/>
            <person name="Jian J."/>
            <person name="Zhang X."/>
            <person name="Luo G."/>
            <person name="Jiang Y."/>
            <person name="Liu J."/>
            <person name="Wang Z."/>
            <person name="Sha Y."/>
            <person name="Zhang B."/>
            <person name="Wu H."/>
            <person name="Tang D."/>
            <person name="Shen Q."/>
            <person name="Xue P."/>
            <person name="Zou S."/>
            <person name="Wang X."/>
            <person name="Liu X."/>
            <person name="Wang F."/>
            <person name="Yang Y."/>
            <person name="An X."/>
            <person name="Dong Z."/>
            <person name="Zhang K."/>
            <person name="Zhang X."/>
            <person name="Luo M.C."/>
            <person name="Dvorak J."/>
            <person name="Tong Y."/>
            <person name="Wang J."/>
            <person name="Yang H."/>
            <person name="Li Z."/>
            <person name="Wang D."/>
            <person name="Zhang A."/>
            <person name="Wang J."/>
        </authorList>
    </citation>
    <scope>NUCLEOTIDE SEQUENCE</scope>
    <source>
        <strain evidence="3">cv. G1812</strain>
    </source>
</reference>
<protein>
    <submittedName>
        <fullName evidence="2">Uncharacterized protein</fullName>
    </submittedName>
</protein>
<organism evidence="2 3">
    <name type="scientific">Triticum urartu</name>
    <name type="common">Red wild einkorn</name>
    <name type="synonym">Crithodium urartu</name>
    <dbReference type="NCBI Taxonomy" id="4572"/>
    <lineage>
        <taxon>Eukaryota</taxon>
        <taxon>Viridiplantae</taxon>
        <taxon>Streptophyta</taxon>
        <taxon>Embryophyta</taxon>
        <taxon>Tracheophyta</taxon>
        <taxon>Spermatophyta</taxon>
        <taxon>Magnoliopsida</taxon>
        <taxon>Liliopsida</taxon>
        <taxon>Poales</taxon>
        <taxon>Poaceae</taxon>
        <taxon>BOP clade</taxon>
        <taxon>Pooideae</taxon>
        <taxon>Triticodae</taxon>
        <taxon>Triticeae</taxon>
        <taxon>Triticinae</taxon>
        <taxon>Triticum</taxon>
    </lineage>
</organism>
<reference evidence="2" key="2">
    <citation type="submission" date="2018-03" db="EMBL/GenBank/DDBJ databases">
        <title>The Triticum urartu genome reveals the dynamic nature of wheat genome evolution.</title>
        <authorList>
            <person name="Ling H."/>
            <person name="Ma B."/>
            <person name="Shi X."/>
            <person name="Liu H."/>
            <person name="Dong L."/>
            <person name="Sun H."/>
            <person name="Cao Y."/>
            <person name="Gao Q."/>
            <person name="Zheng S."/>
            <person name="Li Y."/>
            <person name="Yu Y."/>
            <person name="Du H."/>
            <person name="Qi M."/>
            <person name="Li Y."/>
            <person name="Yu H."/>
            <person name="Cui Y."/>
            <person name="Wang N."/>
            <person name="Chen C."/>
            <person name="Wu H."/>
            <person name="Zhao Y."/>
            <person name="Zhang J."/>
            <person name="Li Y."/>
            <person name="Zhou W."/>
            <person name="Zhang B."/>
            <person name="Hu W."/>
            <person name="Eijk M."/>
            <person name="Tang J."/>
            <person name="Witsenboer H."/>
            <person name="Zhao S."/>
            <person name="Li Z."/>
            <person name="Zhang A."/>
            <person name="Wang D."/>
            <person name="Liang C."/>
        </authorList>
    </citation>
    <scope>NUCLEOTIDE SEQUENCE [LARGE SCALE GENOMIC DNA]</scope>
    <source>
        <strain evidence="2">cv. G1812</strain>
    </source>
</reference>
<name>A0A8R7PSD4_TRIUA</name>
<dbReference type="Proteomes" id="UP000015106">
    <property type="component" value="Chromosome 3"/>
</dbReference>
<evidence type="ECO:0000256" key="1">
    <source>
        <dbReference type="SAM" id="Phobius"/>
    </source>
</evidence>
<feature type="transmembrane region" description="Helical" evidence="1">
    <location>
        <begin position="74"/>
        <end position="96"/>
    </location>
</feature>
<dbReference type="EnsemblPlants" id="TuG1812G0300002332.01.T01">
    <property type="protein sequence ID" value="TuG1812G0300002332.01.T01"/>
    <property type="gene ID" value="TuG1812G0300002332.01"/>
</dbReference>